<protein>
    <submittedName>
        <fullName evidence="1">Uncharacterized protein</fullName>
    </submittedName>
</protein>
<evidence type="ECO:0000313" key="2">
    <source>
        <dbReference type="Proteomes" id="UP000489600"/>
    </source>
</evidence>
<accession>A0A565BHM7</accession>
<proteinExistence type="predicted"/>
<keyword evidence="2" id="KW-1185">Reference proteome</keyword>
<dbReference type="EMBL" id="CABITT030000004">
    <property type="protein sequence ID" value="VVB01140.1"/>
    <property type="molecule type" value="Genomic_DNA"/>
</dbReference>
<dbReference type="AlphaFoldDB" id="A0A565BHM7"/>
<sequence length="67" mass="7930">MVDVEDLSVDHEPDPSDVTTYEVERATTALKPRVEHQKKIVMDKLKKFRKQCSREEKYKKVSKKKKP</sequence>
<evidence type="ECO:0000313" key="1">
    <source>
        <dbReference type="EMBL" id="VVB01140.1"/>
    </source>
</evidence>
<comment type="caution">
    <text evidence="1">The sequence shown here is derived from an EMBL/GenBank/DDBJ whole genome shotgun (WGS) entry which is preliminary data.</text>
</comment>
<name>A0A565BHM7_9BRAS</name>
<gene>
    <name evidence="1" type="ORF">ANE_LOCUS11584</name>
</gene>
<organism evidence="1 2">
    <name type="scientific">Arabis nemorensis</name>
    <dbReference type="NCBI Taxonomy" id="586526"/>
    <lineage>
        <taxon>Eukaryota</taxon>
        <taxon>Viridiplantae</taxon>
        <taxon>Streptophyta</taxon>
        <taxon>Embryophyta</taxon>
        <taxon>Tracheophyta</taxon>
        <taxon>Spermatophyta</taxon>
        <taxon>Magnoliopsida</taxon>
        <taxon>eudicotyledons</taxon>
        <taxon>Gunneridae</taxon>
        <taxon>Pentapetalae</taxon>
        <taxon>rosids</taxon>
        <taxon>malvids</taxon>
        <taxon>Brassicales</taxon>
        <taxon>Brassicaceae</taxon>
        <taxon>Arabideae</taxon>
        <taxon>Arabis</taxon>
    </lineage>
</organism>
<dbReference type="Proteomes" id="UP000489600">
    <property type="component" value="Unassembled WGS sequence"/>
</dbReference>
<reference evidence="1" key="1">
    <citation type="submission" date="2019-07" db="EMBL/GenBank/DDBJ databases">
        <authorList>
            <person name="Dittberner H."/>
        </authorList>
    </citation>
    <scope>NUCLEOTIDE SEQUENCE [LARGE SCALE GENOMIC DNA]</scope>
</reference>